<dbReference type="InterPro" id="IPR036259">
    <property type="entry name" value="MFS_trans_sf"/>
</dbReference>
<dbReference type="InterPro" id="IPR011701">
    <property type="entry name" value="MFS"/>
</dbReference>
<dbReference type="GeneTree" id="ENSGT00950000183096"/>
<dbReference type="GO" id="GO:0022857">
    <property type="term" value="F:transmembrane transporter activity"/>
    <property type="evidence" value="ECO:0007669"/>
    <property type="project" value="InterPro"/>
</dbReference>
<feature type="transmembrane region" description="Helical" evidence="6">
    <location>
        <begin position="367"/>
        <end position="389"/>
    </location>
</feature>
<dbReference type="AlphaFoldDB" id="A0A8C4NLY3"/>
<dbReference type="Proteomes" id="UP000694388">
    <property type="component" value="Unplaced"/>
</dbReference>
<dbReference type="SUPFAM" id="SSF103473">
    <property type="entry name" value="MFS general substrate transporter"/>
    <property type="match status" value="1"/>
</dbReference>
<dbReference type="GO" id="GO:0016020">
    <property type="term" value="C:membrane"/>
    <property type="evidence" value="ECO:0007669"/>
    <property type="project" value="UniProtKB-SubCell"/>
</dbReference>
<name>A0A8C4NLY3_EPTBU</name>
<sequence length="399" mass="44534">AELSIYLIMRVLQVEFSRFDLYLTLAGFVPSFLATLFFGAYSDQHGRRFPLFIICFGDAISNILMVILIYLDLPLWVFYILNFTTSFFGGTTTLLGSSFAYVADVSSVTSRNARIAFLEMLIGGVGFIGSLISGHLGRVMQLYQVIILVLGIDVLCMLYVWLLIEETVTRESSQGNIPQRTIMTFIKEIRDGFRTLCLADGDLKKRIRLILMLITFMVTALYFFGANDLFPKYQLNEPLLWNSIKLGYFSGFFCLIYITSYLGVHFFSKVLPDILIAAIGMMSFVGGMVTTYFAKTDIIMYLGMSSLHTQFYVTFYTPVLRSMLSKLVNPNEQGAVFSAVACGEMVSRLLASVIFNNVYAATVSWSAGFSFLLAAAIVGFPLTLLGYAASPEPSQKIPK</sequence>
<keyword evidence="4 6" id="KW-0472">Membrane</keyword>
<dbReference type="PANTHER" id="PTHR23507:SF1">
    <property type="entry name" value="FI18259P1-RELATED"/>
    <property type="match status" value="1"/>
</dbReference>
<organism evidence="7 8">
    <name type="scientific">Eptatretus burgeri</name>
    <name type="common">Inshore hagfish</name>
    <dbReference type="NCBI Taxonomy" id="7764"/>
    <lineage>
        <taxon>Eukaryota</taxon>
        <taxon>Metazoa</taxon>
        <taxon>Chordata</taxon>
        <taxon>Craniata</taxon>
        <taxon>Vertebrata</taxon>
        <taxon>Cyclostomata</taxon>
        <taxon>Myxini</taxon>
        <taxon>Myxiniformes</taxon>
        <taxon>Myxinidae</taxon>
        <taxon>Eptatretinae</taxon>
        <taxon>Eptatretus</taxon>
    </lineage>
</organism>
<keyword evidence="2 6" id="KW-0812">Transmembrane</keyword>
<protein>
    <submittedName>
        <fullName evidence="7">Uncharacterized protein</fullName>
    </submittedName>
</protein>
<evidence type="ECO:0000313" key="8">
    <source>
        <dbReference type="Proteomes" id="UP000694388"/>
    </source>
</evidence>
<keyword evidence="3 6" id="KW-1133">Transmembrane helix</keyword>
<keyword evidence="8" id="KW-1185">Reference proteome</keyword>
<dbReference type="Gene3D" id="1.20.1250.20">
    <property type="entry name" value="MFS general substrate transporter like domains"/>
    <property type="match status" value="1"/>
</dbReference>
<reference evidence="7" key="1">
    <citation type="submission" date="2025-08" db="UniProtKB">
        <authorList>
            <consortium name="Ensembl"/>
        </authorList>
    </citation>
    <scope>IDENTIFICATION</scope>
</reference>
<feature type="transmembrane region" description="Helical" evidence="6">
    <location>
        <begin position="76"/>
        <end position="103"/>
    </location>
</feature>
<feature type="transmembrane region" description="Helical" evidence="6">
    <location>
        <begin position="209"/>
        <end position="226"/>
    </location>
</feature>
<accession>A0A8C4NLY3</accession>
<feature type="transmembrane region" description="Helical" evidence="6">
    <location>
        <begin position="115"/>
        <end position="136"/>
    </location>
</feature>
<evidence type="ECO:0000256" key="2">
    <source>
        <dbReference type="ARBA" id="ARBA00022692"/>
    </source>
</evidence>
<feature type="transmembrane region" description="Helical" evidence="6">
    <location>
        <begin position="246"/>
        <end position="267"/>
    </location>
</feature>
<feature type="transmembrane region" description="Helical" evidence="6">
    <location>
        <begin position="142"/>
        <end position="164"/>
    </location>
</feature>
<dbReference type="Pfam" id="PF07690">
    <property type="entry name" value="MFS_1"/>
    <property type="match status" value="1"/>
</dbReference>
<reference evidence="7" key="2">
    <citation type="submission" date="2025-09" db="UniProtKB">
        <authorList>
            <consortium name="Ensembl"/>
        </authorList>
    </citation>
    <scope>IDENTIFICATION</scope>
</reference>
<evidence type="ECO:0000256" key="3">
    <source>
        <dbReference type="ARBA" id="ARBA00022989"/>
    </source>
</evidence>
<feature type="transmembrane region" description="Helical" evidence="6">
    <location>
        <begin position="49"/>
        <end position="70"/>
    </location>
</feature>
<evidence type="ECO:0000256" key="1">
    <source>
        <dbReference type="ARBA" id="ARBA00004141"/>
    </source>
</evidence>
<evidence type="ECO:0000313" key="7">
    <source>
        <dbReference type="Ensembl" id="ENSEBUP00000005069.1"/>
    </source>
</evidence>
<feature type="transmembrane region" description="Helical" evidence="6">
    <location>
        <begin position="274"/>
        <end position="292"/>
    </location>
</feature>
<proteinExistence type="inferred from homology"/>
<evidence type="ECO:0000256" key="6">
    <source>
        <dbReference type="SAM" id="Phobius"/>
    </source>
</evidence>
<evidence type="ECO:0000256" key="4">
    <source>
        <dbReference type="ARBA" id="ARBA00023136"/>
    </source>
</evidence>
<comment type="subcellular location">
    <subcellularLocation>
        <location evidence="1">Membrane</location>
        <topology evidence="1">Multi-pass membrane protein</topology>
    </subcellularLocation>
</comment>
<comment type="similarity">
    <text evidence="5">Belongs to the major facilitator superfamily. SLC46A family.</text>
</comment>
<feature type="transmembrane region" description="Helical" evidence="6">
    <location>
        <begin position="21"/>
        <end position="42"/>
    </location>
</feature>
<evidence type="ECO:0000256" key="5">
    <source>
        <dbReference type="ARBA" id="ARBA00038227"/>
    </source>
</evidence>
<feature type="transmembrane region" description="Helical" evidence="6">
    <location>
        <begin position="298"/>
        <end position="315"/>
    </location>
</feature>
<dbReference type="Ensembl" id="ENSEBUT00000005507.1">
    <property type="protein sequence ID" value="ENSEBUP00000005069.1"/>
    <property type="gene ID" value="ENSEBUG00000003487.1"/>
</dbReference>
<dbReference type="PANTHER" id="PTHR23507">
    <property type="entry name" value="ZGC:174356"/>
    <property type="match status" value="1"/>
</dbReference>
<dbReference type="OMA" id="SNVSHCE"/>